<sequence>MSEARFRMPNIREIEQLNLDEFATISKGSKYLNAFFIYRKEYTKRSIASGIKMRMTEVSKLASQAWKNENPKIKKAYTDVSKRIEKKRQRERTYQIIFDVNVGRIQAAMPENPNSPISSQFDYPPNSNTPQNEESLLNANIFFESLTEDQYYQYYFKFPW</sequence>
<name>A0A9N9IZ00_9GLOM</name>
<feature type="region of interest" description="Disordered" evidence="2">
    <location>
        <begin position="111"/>
        <end position="131"/>
    </location>
</feature>
<evidence type="ECO:0000313" key="5">
    <source>
        <dbReference type="Proteomes" id="UP000789405"/>
    </source>
</evidence>
<organism evidence="4 5">
    <name type="scientific">Dentiscutata erythropus</name>
    <dbReference type="NCBI Taxonomy" id="1348616"/>
    <lineage>
        <taxon>Eukaryota</taxon>
        <taxon>Fungi</taxon>
        <taxon>Fungi incertae sedis</taxon>
        <taxon>Mucoromycota</taxon>
        <taxon>Glomeromycotina</taxon>
        <taxon>Glomeromycetes</taxon>
        <taxon>Diversisporales</taxon>
        <taxon>Gigasporaceae</taxon>
        <taxon>Dentiscutata</taxon>
    </lineage>
</organism>
<dbReference type="GO" id="GO:0003677">
    <property type="term" value="F:DNA binding"/>
    <property type="evidence" value="ECO:0007669"/>
    <property type="project" value="UniProtKB-UniRule"/>
</dbReference>
<dbReference type="PROSITE" id="PS50118">
    <property type="entry name" value="HMG_BOX_2"/>
    <property type="match status" value="1"/>
</dbReference>
<dbReference type="SUPFAM" id="SSF47095">
    <property type="entry name" value="HMG-box"/>
    <property type="match status" value="1"/>
</dbReference>
<dbReference type="InterPro" id="IPR036910">
    <property type="entry name" value="HMG_box_dom_sf"/>
</dbReference>
<feature type="compositionally biased region" description="Polar residues" evidence="2">
    <location>
        <begin position="112"/>
        <end position="131"/>
    </location>
</feature>
<proteinExistence type="predicted"/>
<keyword evidence="1" id="KW-0238">DNA-binding</keyword>
<evidence type="ECO:0000259" key="3">
    <source>
        <dbReference type="PROSITE" id="PS50118"/>
    </source>
</evidence>
<evidence type="ECO:0000256" key="2">
    <source>
        <dbReference type="SAM" id="MobiDB-lite"/>
    </source>
</evidence>
<feature type="domain" description="HMG box" evidence="3">
    <location>
        <begin position="28"/>
        <end position="95"/>
    </location>
</feature>
<dbReference type="Gene3D" id="1.10.30.10">
    <property type="entry name" value="High mobility group box domain"/>
    <property type="match status" value="1"/>
</dbReference>
<dbReference type="Pfam" id="PF00505">
    <property type="entry name" value="HMG_box"/>
    <property type="match status" value="1"/>
</dbReference>
<accession>A0A9N9IZ00</accession>
<dbReference type="InterPro" id="IPR009071">
    <property type="entry name" value="HMG_box_dom"/>
</dbReference>
<evidence type="ECO:0000256" key="1">
    <source>
        <dbReference type="PROSITE-ProRule" id="PRU00267"/>
    </source>
</evidence>
<feature type="DNA-binding region" description="HMG box" evidence="1">
    <location>
        <begin position="28"/>
        <end position="95"/>
    </location>
</feature>
<evidence type="ECO:0000313" key="4">
    <source>
        <dbReference type="EMBL" id="CAG8757969.1"/>
    </source>
</evidence>
<gene>
    <name evidence="4" type="ORF">DERYTH_LOCUS17529</name>
</gene>
<dbReference type="Proteomes" id="UP000789405">
    <property type="component" value="Unassembled WGS sequence"/>
</dbReference>
<dbReference type="EMBL" id="CAJVPY010016627">
    <property type="protein sequence ID" value="CAG8757969.1"/>
    <property type="molecule type" value="Genomic_DNA"/>
</dbReference>
<dbReference type="OrthoDB" id="2373776at2759"/>
<protein>
    <submittedName>
        <fullName evidence="4">15159_t:CDS:1</fullName>
    </submittedName>
</protein>
<reference evidence="4" key="1">
    <citation type="submission" date="2021-06" db="EMBL/GenBank/DDBJ databases">
        <authorList>
            <person name="Kallberg Y."/>
            <person name="Tangrot J."/>
            <person name="Rosling A."/>
        </authorList>
    </citation>
    <scope>NUCLEOTIDE SEQUENCE</scope>
    <source>
        <strain evidence="4">MA453B</strain>
    </source>
</reference>
<keyword evidence="5" id="KW-1185">Reference proteome</keyword>
<dbReference type="AlphaFoldDB" id="A0A9N9IZ00"/>
<keyword evidence="1" id="KW-0539">Nucleus</keyword>
<feature type="non-terminal residue" evidence="4">
    <location>
        <position position="160"/>
    </location>
</feature>
<comment type="caution">
    <text evidence="4">The sequence shown here is derived from an EMBL/GenBank/DDBJ whole genome shotgun (WGS) entry which is preliminary data.</text>
</comment>
<dbReference type="GO" id="GO:0005634">
    <property type="term" value="C:nucleus"/>
    <property type="evidence" value="ECO:0007669"/>
    <property type="project" value="UniProtKB-UniRule"/>
</dbReference>